<dbReference type="EMBL" id="JBHUDD010000027">
    <property type="protein sequence ID" value="MFD1508541.1"/>
    <property type="molecule type" value="Genomic_DNA"/>
</dbReference>
<evidence type="ECO:0000313" key="4">
    <source>
        <dbReference type="Proteomes" id="UP001597186"/>
    </source>
</evidence>
<accession>A0ABW4ED70</accession>
<evidence type="ECO:0000259" key="2">
    <source>
        <dbReference type="Pfam" id="PF08547"/>
    </source>
</evidence>
<evidence type="ECO:0000313" key="3">
    <source>
        <dbReference type="EMBL" id="MFD1508541.1"/>
    </source>
</evidence>
<name>A0ABW4ED70_9RHOB</name>
<dbReference type="SUPFAM" id="SSF49785">
    <property type="entry name" value="Galactose-binding domain-like"/>
    <property type="match status" value="1"/>
</dbReference>
<organism evidence="3 4">
    <name type="scientific">Lacimonas salitolerans</name>
    <dbReference type="NCBI Taxonomy" id="1323750"/>
    <lineage>
        <taxon>Bacteria</taxon>
        <taxon>Pseudomonadati</taxon>
        <taxon>Pseudomonadota</taxon>
        <taxon>Alphaproteobacteria</taxon>
        <taxon>Rhodobacterales</taxon>
        <taxon>Paracoccaceae</taxon>
        <taxon>Lacimonas</taxon>
    </lineage>
</organism>
<dbReference type="Pfam" id="PF08547">
    <property type="entry name" value="CIA30"/>
    <property type="match status" value="1"/>
</dbReference>
<dbReference type="Proteomes" id="UP001597186">
    <property type="component" value="Unassembled WGS sequence"/>
</dbReference>
<gene>
    <name evidence="3" type="ORF">ACFTOW_03875</name>
</gene>
<dbReference type="PANTHER" id="PTHR13194:SF19">
    <property type="entry name" value="NAD(P)-BINDING ROSSMANN-FOLD SUPERFAMILY PROTEIN"/>
    <property type="match status" value="1"/>
</dbReference>
<sequence>MSRSGNMRKSREGKKDGGLMKGLIMALLAVAVQTAMTAPASADAGMPKGYSIEDFAMQPETRWRFFTDQVMGGVSTGQVAFVQEGESAFARMTGRVSTANRGGFIQMRLELTDPRPKGTTGVRLIVRGNDQRYFVHLRTGGTVLPWQYYQAGFDVTEDWAELRLPFDAFDASGALLRDVPRAGALTSVAVVAYGRDHDARIDVRDIGFY</sequence>
<feature type="domain" description="NADH:ubiquinone oxidoreductase intermediate-associated protein 30" evidence="2">
    <location>
        <begin position="59"/>
        <end position="172"/>
    </location>
</feature>
<protein>
    <submittedName>
        <fullName evidence="3">CIA30 family protein</fullName>
    </submittedName>
</protein>
<dbReference type="PANTHER" id="PTHR13194">
    <property type="entry name" value="COMPLEX I INTERMEDIATE-ASSOCIATED PROTEIN 30"/>
    <property type="match status" value="1"/>
</dbReference>
<reference evidence="4" key="1">
    <citation type="journal article" date="2019" name="Int. J. Syst. Evol. Microbiol.">
        <title>The Global Catalogue of Microorganisms (GCM) 10K type strain sequencing project: providing services to taxonomists for standard genome sequencing and annotation.</title>
        <authorList>
            <consortium name="The Broad Institute Genomics Platform"/>
            <consortium name="The Broad Institute Genome Sequencing Center for Infectious Disease"/>
            <person name="Wu L."/>
            <person name="Ma J."/>
        </authorList>
    </citation>
    <scope>NUCLEOTIDE SEQUENCE [LARGE SCALE GENOMIC DNA]</scope>
    <source>
        <strain evidence="4">CGMCC 1.12477</strain>
    </source>
</reference>
<keyword evidence="4" id="KW-1185">Reference proteome</keyword>
<dbReference type="InterPro" id="IPR013857">
    <property type="entry name" value="NADH-UbQ_OxRdtase-assoc_prot30"/>
</dbReference>
<evidence type="ECO:0000256" key="1">
    <source>
        <dbReference type="ARBA" id="ARBA00007884"/>
    </source>
</evidence>
<dbReference type="RefSeq" id="WP_379913244.1">
    <property type="nucleotide sequence ID" value="NZ_JBHUDD010000027.1"/>
</dbReference>
<dbReference type="InterPro" id="IPR008979">
    <property type="entry name" value="Galactose-bd-like_sf"/>
</dbReference>
<comment type="caution">
    <text evidence="3">The sequence shown here is derived from an EMBL/GenBank/DDBJ whole genome shotgun (WGS) entry which is preliminary data.</text>
</comment>
<proteinExistence type="inferred from homology"/>
<dbReference type="InterPro" id="IPR039131">
    <property type="entry name" value="NDUFAF1"/>
</dbReference>
<comment type="similarity">
    <text evidence="1">Belongs to the CIA30 family.</text>
</comment>